<evidence type="ECO:0000313" key="3">
    <source>
        <dbReference type="EMBL" id="KAA9373885.1"/>
    </source>
</evidence>
<gene>
    <name evidence="3" type="ORF">F5972_33495</name>
</gene>
<dbReference type="RefSeq" id="WP_150939602.1">
    <property type="nucleotide sequence ID" value="NZ_VYTZ01000019.1"/>
</dbReference>
<name>A0A5J5JSS3_9ACTN</name>
<dbReference type="PROSITE" id="PS51257">
    <property type="entry name" value="PROKAR_LIPOPROTEIN"/>
    <property type="match status" value="1"/>
</dbReference>
<proteinExistence type="predicted"/>
<feature type="signal peptide" evidence="2">
    <location>
        <begin position="1"/>
        <end position="22"/>
    </location>
</feature>
<evidence type="ECO:0000313" key="4">
    <source>
        <dbReference type="Proteomes" id="UP000327011"/>
    </source>
</evidence>
<sequence>MTRRCRITAALALAALATASCASKHKQEGPMPLALKEQVSSVVRSGAGYAVTWAGVLSNPNRGHFGENAVAVVTAVDAAGKEVVHLEQPLNAAPPGRPLAFGGQVPTGGQPVRVKIDYRPASWRAASRPPSAFLRFPISDVLTEKQPNGSYLVTGYVLDPFRKPAGALAVTALLRDDAGKLVAGATSYVDDVRPGTKRRFVITVDGVRGAVSATDVYANTWGSTARAYEDLARAGAVPLHTTPPTTAPFAKDRGYPPYNDRRQ</sequence>
<evidence type="ECO:0008006" key="5">
    <source>
        <dbReference type="Google" id="ProtNLM"/>
    </source>
</evidence>
<feature type="chain" id="PRO_5023917553" description="Lipoprotein" evidence="2">
    <location>
        <begin position="23"/>
        <end position="263"/>
    </location>
</feature>
<dbReference type="EMBL" id="VYTZ01000019">
    <property type="protein sequence ID" value="KAA9373885.1"/>
    <property type="molecule type" value="Genomic_DNA"/>
</dbReference>
<feature type="compositionally biased region" description="Basic and acidic residues" evidence="1">
    <location>
        <begin position="250"/>
        <end position="263"/>
    </location>
</feature>
<dbReference type="Proteomes" id="UP000327011">
    <property type="component" value="Unassembled WGS sequence"/>
</dbReference>
<feature type="region of interest" description="Disordered" evidence="1">
    <location>
        <begin position="239"/>
        <end position="263"/>
    </location>
</feature>
<comment type="caution">
    <text evidence="3">The sequence shown here is derived from an EMBL/GenBank/DDBJ whole genome shotgun (WGS) entry which is preliminary data.</text>
</comment>
<dbReference type="AlphaFoldDB" id="A0A5J5JSS3"/>
<accession>A0A5J5JSS3</accession>
<organism evidence="3 4">
    <name type="scientific">Microbispora cellulosiformans</name>
    <dbReference type="NCBI Taxonomy" id="2614688"/>
    <lineage>
        <taxon>Bacteria</taxon>
        <taxon>Bacillati</taxon>
        <taxon>Actinomycetota</taxon>
        <taxon>Actinomycetes</taxon>
        <taxon>Streptosporangiales</taxon>
        <taxon>Streptosporangiaceae</taxon>
        <taxon>Microbispora</taxon>
    </lineage>
</organism>
<keyword evidence="2" id="KW-0732">Signal</keyword>
<evidence type="ECO:0000256" key="2">
    <source>
        <dbReference type="SAM" id="SignalP"/>
    </source>
</evidence>
<protein>
    <recommendedName>
        <fullName evidence="5">Lipoprotein</fullName>
    </recommendedName>
</protein>
<keyword evidence="4" id="KW-1185">Reference proteome</keyword>
<reference evidence="3 4" key="1">
    <citation type="submission" date="2019-09" db="EMBL/GenBank/DDBJ databases">
        <title>Screening of Novel Bioactive Compounds from Soil-Associated.</title>
        <authorList>
            <person name="Gong X."/>
        </authorList>
    </citation>
    <scope>NUCLEOTIDE SEQUENCE [LARGE SCALE GENOMIC DNA]</scope>
    <source>
        <strain evidence="3 4">Gxj-6</strain>
    </source>
</reference>
<evidence type="ECO:0000256" key="1">
    <source>
        <dbReference type="SAM" id="MobiDB-lite"/>
    </source>
</evidence>